<dbReference type="InterPro" id="IPR039421">
    <property type="entry name" value="Type_1_exporter"/>
</dbReference>
<feature type="non-terminal residue" evidence="2">
    <location>
        <position position="133"/>
    </location>
</feature>
<accession>A0A8S3H9I8</accession>
<protein>
    <recommendedName>
        <fullName evidence="1">ABC transporter domain-containing protein</fullName>
    </recommendedName>
</protein>
<dbReference type="PANTHER" id="PTHR24222">
    <property type="entry name" value="ABC TRANSPORTER B FAMILY"/>
    <property type="match status" value="1"/>
</dbReference>
<dbReference type="GO" id="GO:0042626">
    <property type="term" value="F:ATPase-coupled transmembrane transporter activity"/>
    <property type="evidence" value="ECO:0007669"/>
    <property type="project" value="TreeGrafter"/>
</dbReference>
<name>A0A8S3H9I8_9BILA</name>
<gene>
    <name evidence="2" type="ORF">GIL414_LOCUS67678</name>
</gene>
<proteinExistence type="predicted"/>
<sequence length="133" mass="14973">ADFRGEIEFDQVKFIYPSRPESLVLNNFRLSIKPGQSVALVGKSGGGKSTIIQLLLRFYDAIDGQVRLDGINIRELNIQWIRSCFGLVSQEPILFDLTISQNIAYPKENAPIEDIIEAATKANIHQFIEQLPQ</sequence>
<evidence type="ECO:0000313" key="3">
    <source>
        <dbReference type="Proteomes" id="UP000681720"/>
    </source>
</evidence>
<dbReference type="InterPro" id="IPR027417">
    <property type="entry name" value="P-loop_NTPase"/>
</dbReference>
<comment type="caution">
    <text evidence="2">The sequence shown here is derived from an EMBL/GenBank/DDBJ whole genome shotgun (WGS) entry which is preliminary data.</text>
</comment>
<dbReference type="GO" id="GO:0016887">
    <property type="term" value="F:ATP hydrolysis activity"/>
    <property type="evidence" value="ECO:0007669"/>
    <property type="project" value="InterPro"/>
</dbReference>
<dbReference type="Proteomes" id="UP000681720">
    <property type="component" value="Unassembled WGS sequence"/>
</dbReference>
<dbReference type="EMBL" id="CAJOBJ010326442">
    <property type="protein sequence ID" value="CAF5175924.1"/>
    <property type="molecule type" value="Genomic_DNA"/>
</dbReference>
<organism evidence="2 3">
    <name type="scientific">Rotaria magnacalcarata</name>
    <dbReference type="NCBI Taxonomy" id="392030"/>
    <lineage>
        <taxon>Eukaryota</taxon>
        <taxon>Metazoa</taxon>
        <taxon>Spiralia</taxon>
        <taxon>Gnathifera</taxon>
        <taxon>Rotifera</taxon>
        <taxon>Eurotatoria</taxon>
        <taxon>Bdelloidea</taxon>
        <taxon>Philodinida</taxon>
        <taxon>Philodinidae</taxon>
        <taxon>Rotaria</taxon>
    </lineage>
</organism>
<evidence type="ECO:0000259" key="1">
    <source>
        <dbReference type="Pfam" id="PF00005"/>
    </source>
</evidence>
<dbReference type="SUPFAM" id="SSF52540">
    <property type="entry name" value="P-loop containing nucleoside triphosphate hydrolases"/>
    <property type="match status" value="1"/>
</dbReference>
<dbReference type="GO" id="GO:0005524">
    <property type="term" value="F:ATP binding"/>
    <property type="evidence" value="ECO:0007669"/>
    <property type="project" value="InterPro"/>
</dbReference>
<evidence type="ECO:0000313" key="2">
    <source>
        <dbReference type="EMBL" id="CAF5175924.1"/>
    </source>
</evidence>
<dbReference type="AlphaFoldDB" id="A0A8S3H9I8"/>
<dbReference type="Gene3D" id="3.40.50.300">
    <property type="entry name" value="P-loop containing nucleotide triphosphate hydrolases"/>
    <property type="match status" value="1"/>
</dbReference>
<dbReference type="PANTHER" id="PTHR24222:SF76">
    <property type="entry name" value="MYCOBACTIN IMPORT ATP-BINDING_PERMEASE PROTEIN IRTB"/>
    <property type="match status" value="1"/>
</dbReference>
<reference evidence="2" key="1">
    <citation type="submission" date="2021-02" db="EMBL/GenBank/DDBJ databases">
        <authorList>
            <person name="Nowell W R."/>
        </authorList>
    </citation>
    <scope>NUCLEOTIDE SEQUENCE</scope>
</reference>
<feature type="non-terminal residue" evidence="2">
    <location>
        <position position="1"/>
    </location>
</feature>
<dbReference type="GO" id="GO:0005886">
    <property type="term" value="C:plasma membrane"/>
    <property type="evidence" value="ECO:0007669"/>
    <property type="project" value="TreeGrafter"/>
</dbReference>
<dbReference type="InterPro" id="IPR003439">
    <property type="entry name" value="ABC_transporter-like_ATP-bd"/>
</dbReference>
<feature type="domain" description="ABC transporter" evidence="1">
    <location>
        <begin position="25"/>
        <end position="127"/>
    </location>
</feature>
<dbReference type="Pfam" id="PF00005">
    <property type="entry name" value="ABC_tran"/>
    <property type="match status" value="1"/>
</dbReference>